<evidence type="ECO:0000313" key="2">
    <source>
        <dbReference type="EMBL" id="SVA07230.1"/>
    </source>
</evidence>
<dbReference type="AlphaFoldDB" id="A0A381STB1"/>
<gene>
    <name evidence="2" type="ORF">METZ01_LOCUS60084</name>
</gene>
<feature type="non-terminal residue" evidence="2">
    <location>
        <position position="1"/>
    </location>
</feature>
<feature type="non-terminal residue" evidence="2">
    <location>
        <position position="27"/>
    </location>
</feature>
<protein>
    <submittedName>
        <fullName evidence="2">Uncharacterized protein</fullName>
    </submittedName>
</protein>
<accession>A0A381STB1</accession>
<name>A0A381STB1_9ZZZZ</name>
<organism evidence="2">
    <name type="scientific">marine metagenome</name>
    <dbReference type="NCBI Taxonomy" id="408172"/>
    <lineage>
        <taxon>unclassified sequences</taxon>
        <taxon>metagenomes</taxon>
        <taxon>ecological metagenomes</taxon>
    </lineage>
</organism>
<feature type="region of interest" description="Disordered" evidence="1">
    <location>
        <begin position="1"/>
        <end position="27"/>
    </location>
</feature>
<proteinExistence type="predicted"/>
<reference evidence="2" key="1">
    <citation type="submission" date="2018-05" db="EMBL/GenBank/DDBJ databases">
        <authorList>
            <person name="Lanie J.A."/>
            <person name="Ng W.-L."/>
            <person name="Kazmierczak K.M."/>
            <person name="Andrzejewski T.M."/>
            <person name="Davidsen T.M."/>
            <person name="Wayne K.J."/>
            <person name="Tettelin H."/>
            <person name="Glass J.I."/>
            <person name="Rusch D."/>
            <person name="Podicherti R."/>
            <person name="Tsui H.-C.T."/>
            <person name="Winkler M.E."/>
        </authorList>
    </citation>
    <scope>NUCLEOTIDE SEQUENCE</scope>
</reference>
<sequence>VATDETAGELRDRLSPMAFHCTQESGT</sequence>
<dbReference type="EMBL" id="UINC01003540">
    <property type="protein sequence ID" value="SVA07230.1"/>
    <property type="molecule type" value="Genomic_DNA"/>
</dbReference>
<evidence type="ECO:0000256" key="1">
    <source>
        <dbReference type="SAM" id="MobiDB-lite"/>
    </source>
</evidence>